<keyword evidence="9" id="KW-0460">Magnesium</keyword>
<evidence type="ECO:0000313" key="11">
    <source>
        <dbReference type="Proteomes" id="UP001154240"/>
    </source>
</evidence>
<protein>
    <submittedName>
        <fullName evidence="10">Nickel-dependent hydrogenase large subunit</fullName>
    </submittedName>
</protein>
<comment type="subunit">
    <text evidence="4">Heterodimer of a large and a small subunit.</text>
</comment>
<organism evidence="10 11">
    <name type="scientific">Thiovibrio frasassiensis</name>
    <dbReference type="NCBI Taxonomy" id="2984131"/>
    <lineage>
        <taxon>Bacteria</taxon>
        <taxon>Pseudomonadati</taxon>
        <taxon>Thermodesulfobacteriota</taxon>
        <taxon>Desulfobulbia</taxon>
        <taxon>Desulfobulbales</taxon>
        <taxon>Thiovibrionaceae</taxon>
        <taxon>Thiovibrio</taxon>
    </lineage>
</organism>
<dbReference type="GO" id="GO:0042597">
    <property type="term" value="C:periplasmic space"/>
    <property type="evidence" value="ECO:0007669"/>
    <property type="project" value="UniProtKB-SubCell"/>
</dbReference>
<dbReference type="InterPro" id="IPR029014">
    <property type="entry name" value="NiFe-Hase_large"/>
</dbReference>
<dbReference type="Gene3D" id="1.10.645.10">
    <property type="entry name" value="Cytochrome-c3 Hydrogenase, chain B"/>
    <property type="match status" value="1"/>
</dbReference>
<keyword evidence="9" id="KW-0408">Iron</keyword>
<dbReference type="InterPro" id="IPR001501">
    <property type="entry name" value="Ni-dep_hyd_lsu"/>
</dbReference>
<dbReference type="RefSeq" id="WP_307633697.1">
    <property type="nucleotide sequence ID" value="NZ_JAPHEH010000001.1"/>
</dbReference>
<feature type="binding site" evidence="9">
    <location>
        <position position="513"/>
    </location>
    <ligand>
        <name>Fe cation</name>
        <dbReference type="ChEBI" id="CHEBI:24875"/>
    </ligand>
</feature>
<dbReference type="InterPro" id="IPR018194">
    <property type="entry name" value="Ni-dep_hyd_lsu_Ni_BS"/>
</dbReference>
<dbReference type="GO" id="GO:0016151">
    <property type="term" value="F:nickel cation binding"/>
    <property type="evidence" value="ECO:0007669"/>
    <property type="project" value="InterPro"/>
</dbReference>
<dbReference type="AlphaFoldDB" id="A0A9X4MPY6"/>
<dbReference type="GO" id="GO:0008901">
    <property type="term" value="F:ferredoxin hydrogenase activity"/>
    <property type="evidence" value="ECO:0007669"/>
    <property type="project" value="InterPro"/>
</dbReference>
<keyword evidence="11" id="KW-1185">Reference proteome</keyword>
<name>A0A9X4MPY6_9BACT</name>
<feature type="binding site" evidence="9">
    <location>
        <position position="65"/>
    </location>
    <ligand>
        <name>Fe cation</name>
        <dbReference type="ChEBI" id="CHEBI:24875"/>
    </ligand>
</feature>
<dbReference type="Pfam" id="PF00374">
    <property type="entry name" value="NiFeSe_Hases"/>
    <property type="match status" value="1"/>
</dbReference>
<evidence type="ECO:0000256" key="8">
    <source>
        <dbReference type="ARBA" id="ARBA00023002"/>
    </source>
</evidence>
<reference evidence="10" key="2">
    <citation type="submission" date="2022-10" db="EMBL/GenBank/DDBJ databases">
        <authorList>
            <person name="Aronson H.S."/>
        </authorList>
    </citation>
    <scope>NUCLEOTIDE SEQUENCE</scope>
    <source>
        <strain evidence="10">RS19-109</strain>
    </source>
</reference>
<keyword evidence="7" id="KW-0574">Periplasm</keyword>
<dbReference type="InterPro" id="IPR050867">
    <property type="entry name" value="NiFe/NiFeSe_hydrgnase_LSU"/>
</dbReference>
<evidence type="ECO:0000256" key="4">
    <source>
        <dbReference type="ARBA" id="ARBA00011771"/>
    </source>
</evidence>
<feature type="binding site" evidence="9">
    <location>
        <position position="62"/>
    </location>
    <ligand>
        <name>Mg(2+)</name>
        <dbReference type="ChEBI" id="CHEBI:18420"/>
    </ligand>
</feature>
<comment type="caution">
    <text evidence="10">The sequence shown here is derived from an EMBL/GenBank/DDBJ whole genome shotgun (WGS) entry which is preliminary data.</text>
</comment>
<dbReference type="Proteomes" id="UP001154240">
    <property type="component" value="Unassembled WGS sequence"/>
</dbReference>
<reference evidence="10" key="1">
    <citation type="journal article" date="2022" name="bioRxiv">
        <title>Thiovibrio frasassiensisgen. nov., sp. nov., an autotrophic, elemental sulfur disproportionating bacterium isolated from sulfidic karst sediment, and proposal of Thiovibrionaceae fam. nov.</title>
        <authorList>
            <person name="Aronson H."/>
            <person name="Thomas C."/>
            <person name="Bhattacharyya M."/>
            <person name="Eckstein S."/>
            <person name="Jensen S."/>
            <person name="Barco R."/>
            <person name="Macalady J."/>
            <person name="Amend J."/>
        </authorList>
    </citation>
    <scope>NUCLEOTIDE SEQUENCE</scope>
    <source>
        <strain evidence="10">RS19-109</strain>
    </source>
</reference>
<comment type="cofactor">
    <cofactor evidence="9">
        <name>Fe cation</name>
        <dbReference type="ChEBI" id="CHEBI:24875"/>
    </cofactor>
</comment>
<keyword evidence="5 9" id="KW-0533">Nickel</keyword>
<keyword evidence="8" id="KW-0560">Oxidoreductase</keyword>
<dbReference type="FunFam" id="1.10.645.10:FF:000002">
    <property type="entry name" value="Hydrogenase 2 large subunit"/>
    <property type="match status" value="1"/>
</dbReference>
<feature type="binding site" evidence="9">
    <location>
        <position position="43"/>
    </location>
    <ligand>
        <name>Mg(2+)</name>
        <dbReference type="ChEBI" id="CHEBI:18420"/>
    </ligand>
</feature>
<proteinExistence type="inferred from homology"/>
<accession>A0A9X4MPY6</accession>
<dbReference type="PANTHER" id="PTHR42958">
    <property type="entry name" value="HYDROGENASE-2 LARGE CHAIN"/>
    <property type="match status" value="1"/>
</dbReference>
<dbReference type="SUPFAM" id="SSF56762">
    <property type="entry name" value="HydB/Nqo4-like"/>
    <property type="match status" value="1"/>
</dbReference>
<feature type="binding site" evidence="9">
    <location>
        <position position="510"/>
    </location>
    <ligand>
        <name>Ni(2+)</name>
        <dbReference type="ChEBI" id="CHEBI:49786"/>
    </ligand>
</feature>
<evidence type="ECO:0000256" key="7">
    <source>
        <dbReference type="ARBA" id="ARBA00022764"/>
    </source>
</evidence>
<gene>
    <name evidence="10" type="ORF">OLX77_11265</name>
</gene>
<evidence type="ECO:0000256" key="9">
    <source>
        <dbReference type="PIRSR" id="PIRSR601501-1"/>
    </source>
</evidence>
<dbReference type="EMBL" id="JAPHEH010000001">
    <property type="protein sequence ID" value="MDG4476732.1"/>
    <property type="molecule type" value="Genomic_DNA"/>
</dbReference>
<evidence type="ECO:0000256" key="2">
    <source>
        <dbReference type="ARBA" id="ARBA00004418"/>
    </source>
</evidence>
<feature type="binding site" evidence="9">
    <location>
        <position position="65"/>
    </location>
    <ligand>
        <name>Ni(2+)</name>
        <dbReference type="ChEBI" id="CHEBI:49786"/>
    </ligand>
</feature>
<dbReference type="PANTHER" id="PTHR42958:SF2">
    <property type="entry name" value="UPTAKE HYDROGENASE LARGE SUBUNIT"/>
    <property type="match status" value="1"/>
</dbReference>
<comment type="cofactor">
    <cofactor evidence="1 9">
        <name>Ni(2+)</name>
        <dbReference type="ChEBI" id="CHEBI:49786"/>
    </cofactor>
</comment>
<sequence length="516" mass="57153">MTATKITVDPLTRVEGHLKFETRIENGVVASARTSGMLFRGIEKALIGYDPRTALQLTQRVCGVCPYAHAEAAALALENAMGIRPNANGQLLRNLIVGAYQVQDCLFHFYQLSALDFIDVTAVLEYRGADPGLTAMRDWVRAETRSQRIFPAAPFLPRYKGDFLKDREANLSAVHNYLESFTVMASLHKMVALFGGKSPHPVAIEAGGVTTRPTINNLAQYRTLLNQVERFVHSCYREDILAVAKAFPGYFKEGRGYGNFLSFPYFPDSSGKNHLFAGGATIVGRHTALDLNAITEDHTYSYYKNKSGAVKPLGANRLEPLDWQEFQREEQLPDGKYSWSRAPRYGGKVMETGAAARVVNTYHSGRNPALNRLVDQLNRDLGIGLKDYNSVLGRHLSRYITVSLLLKRLKEQVEQVQPGVLGFSEKEMPRNVKGIGITEASRGALGHWVEIDNKGLIKNYEMVMPTTWNMGPRDATGQPGAVEQMLIGTRIADPANPLELARIVRSADPCIACSVH</sequence>
<comment type="subcellular location">
    <subcellularLocation>
        <location evidence="2">Periplasm</location>
    </subcellularLocation>
</comment>
<feature type="binding site" evidence="9">
    <location>
        <position position="516"/>
    </location>
    <ligand>
        <name>Mg(2+)</name>
        <dbReference type="ChEBI" id="CHEBI:18420"/>
    </ligand>
</feature>
<evidence type="ECO:0000256" key="1">
    <source>
        <dbReference type="ARBA" id="ARBA00001967"/>
    </source>
</evidence>
<feature type="binding site" evidence="9">
    <location>
        <position position="462"/>
    </location>
    <ligand>
        <name>Mg(2+)</name>
        <dbReference type="ChEBI" id="CHEBI:18420"/>
    </ligand>
</feature>
<dbReference type="PROSITE" id="PS00507">
    <property type="entry name" value="NI_HGENASE_L_1"/>
    <property type="match status" value="1"/>
</dbReference>
<comment type="similarity">
    <text evidence="3">Belongs to the [NiFe]/[NiFeSe] hydrogenase large subunit family.</text>
</comment>
<evidence type="ECO:0000313" key="10">
    <source>
        <dbReference type="EMBL" id="MDG4476732.1"/>
    </source>
</evidence>
<evidence type="ECO:0000256" key="6">
    <source>
        <dbReference type="ARBA" id="ARBA00022723"/>
    </source>
</evidence>
<keyword evidence="6 9" id="KW-0479">Metal-binding</keyword>
<evidence type="ECO:0000256" key="5">
    <source>
        <dbReference type="ARBA" id="ARBA00022596"/>
    </source>
</evidence>
<evidence type="ECO:0000256" key="3">
    <source>
        <dbReference type="ARBA" id="ARBA00009292"/>
    </source>
</evidence>